<dbReference type="EMBL" id="LUGG01000003">
    <property type="protein sequence ID" value="OBZ76251.1"/>
    <property type="molecule type" value="Genomic_DNA"/>
</dbReference>
<gene>
    <name evidence="2" type="ORF">A0H81_02958</name>
</gene>
<proteinExistence type="predicted"/>
<sequence length="337" mass="38116">MVNWQDPSVIAQDAVVRQDHYCGFQHLPVEWVTTLGFEWRLVTRQLRWKWPMLICILCRFFMLIYVILMLVGLNTTTELNCQVALRIILFLNYLCLALSSLLIVLRVIAIWNRNKYVIAFVTLVYCTDIAGLIYGNVQARSLSVSFLQLRGRLRTVNSRVSGPDGILQPVRVNNRTTQMTSLAAARVRGPVEIHLSPRSHMDNNCDDLLYSEPCVDMFRPERVTESAILTARLTICATRMQMSLYEHSNTDHVHAPEISTVKGSMMFAQNPAVRTGVHSETTVIPMNDLMILHDAENKNEWTCECKNRMENCQLKPKAGAFCGRGGSSLIHGSAVSS</sequence>
<accession>A0A1C7MH53</accession>
<comment type="caution">
    <text evidence="2">The sequence shown here is derived from an EMBL/GenBank/DDBJ whole genome shotgun (WGS) entry which is preliminary data.</text>
</comment>
<dbReference type="AlphaFoldDB" id="A0A1C7MH53"/>
<organism evidence="2 3">
    <name type="scientific">Grifola frondosa</name>
    <name type="common">Maitake</name>
    <name type="synonym">Polyporus frondosus</name>
    <dbReference type="NCBI Taxonomy" id="5627"/>
    <lineage>
        <taxon>Eukaryota</taxon>
        <taxon>Fungi</taxon>
        <taxon>Dikarya</taxon>
        <taxon>Basidiomycota</taxon>
        <taxon>Agaricomycotina</taxon>
        <taxon>Agaricomycetes</taxon>
        <taxon>Polyporales</taxon>
        <taxon>Grifolaceae</taxon>
        <taxon>Grifola</taxon>
    </lineage>
</organism>
<reference evidence="2 3" key="1">
    <citation type="submission" date="2016-03" db="EMBL/GenBank/DDBJ databases">
        <title>Whole genome sequencing of Grifola frondosa 9006-11.</title>
        <authorList>
            <person name="Min B."/>
            <person name="Park H."/>
            <person name="Kim J.-G."/>
            <person name="Cho H."/>
            <person name="Oh Y.-L."/>
            <person name="Kong W.-S."/>
            <person name="Choi I.-G."/>
        </authorList>
    </citation>
    <scope>NUCLEOTIDE SEQUENCE [LARGE SCALE GENOMIC DNA]</scope>
    <source>
        <strain evidence="2 3">9006-11</strain>
    </source>
</reference>
<dbReference type="OrthoDB" id="3197626at2759"/>
<feature type="transmembrane region" description="Helical" evidence="1">
    <location>
        <begin position="116"/>
        <end position="135"/>
    </location>
</feature>
<dbReference type="Proteomes" id="UP000092993">
    <property type="component" value="Unassembled WGS sequence"/>
</dbReference>
<evidence type="ECO:0000256" key="1">
    <source>
        <dbReference type="SAM" id="Phobius"/>
    </source>
</evidence>
<evidence type="ECO:0000313" key="3">
    <source>
        <dbReference type="Proteomes" id="UP000092993"/>
    </source>
</evidence>
<feature type="transmembrane region" description="Helical" evidence="1">
    <location>
        <begin position="50"/>
        <end position="71"/>
    </location>
</feature>
<protein>
    <submittedName>
        <fullName evidence="2">Uncharacterized protein</fullName>
    </submittedName>
</protein>
<keyword evidence="1" id="KW-0472">Membrane</keyword>
<feature type="transmembrane region" description="Helical" evidence="1">
    <location>
        <begin position="83"/>
        <end position="104"/>
    </location>
</feature>
<name>A0A1C7MH53_GRIFR</name>
<keyword evidence="1" id="KW-1133">Transmembrane helix</keyword>
<keyword evidence="3" id="KW-1185">Reference proteome</keyword>
<evidence type="ECO:0000313" key="2">
    <source>
        <dbReference type="EMBL" id="OBZ76251.1"/>
    </source>
</evidence>
<keyword evidence="1" id="KW-0812">Transmembrane</keyword>